<dbReference type="InterPro" id="IPR006140">
    <property type="entry name" value="D-isomer_DH_NAD-bd"/>
</dbReference>
<evidence type="ECO:0000256" key="2">
    <source>
        <dbReference type="ARBA" id="ARBA00023002"/>
    </source>
</evidence>
<dbReference type="InterPro" id="IPR050418">
    <property type="entry name" value="D-iso_2-hydroxyacid_DH_PdxB"/>
</dbReference>
<evidence type="ECO:0000256" key="3">
    <source>
        <dbReference type="ARBA" id="ARBA00023027"/>
    </source>
</evidence>
<feature type="domain" description="D-isomer specific 2-hydroxyacid dehydrogenase NAD-binding" evidence="6">
    <location>
        <begin position="107"/>
        <end position="283"/>
    </location>
</feature>
<protein>
    <submittedName>
        <fullName evidence="7">Glycerate dehydrogenase</fullName>
        <ecNumber evidence="7">1.1.1.29</ecNumber>
    </submittedName>
</protein>
<comment type="caution">
    <text evidence="7">The sequence shown here is derived from an EMBL/GenBank/DDBJ whole genome shotgun (WGS) entry which is preliminary data.</text>
</comment>
<dbReference type="InterPro" id="IPR029752">
    <property type="entry name" value="D-isomer_DH_CS1"/>
</dbReference>
<dbReference type="RefSeq" id="WP_156740125.1">
    <property type="nucleotide sequence ID" value="NZ_CACRYJ010000017.1"/>
</dbReference>
<dbReference type="AlphaFoldDB" id="A0A7M4DGR5"/>
<organism evidence="7 8">
    <name type="scientific">Occultella aeris</name>
    <dbReference type="NCBI Taxonomy" id="2761496"/>
    <lineage>
        <taxon>Bacteria</taxon>
        <taxon>Bacillati</taxon>
        <taxon>Actinomycetota</taxon>
        <taxon>Actinomycetes</taxon>
        <taxon>Micrococcales</taxon>
        <taxon>Ruaniaceae</taxon>
        <taxon>Occultella</taxon>
    </lineage>
</organism>
<dbReference type="EC" id="1.1.1.29" evidence="7"/>
<evidence type="ECO:0000259" key="6">
    <source>
        <dbReference type="Pfam" id="PF02826"/>
    </source>
</evidence>
<proteinExistence type="inferred from homology"/>
<feature type="domain" description="D-isomer specific 2-hydroxyacid dehydrogenase catalytic" evidence="5">
    <location>
        <begin position="21"/>
        <end position="315"/>
    </location>
</feature>
<dbReference type="InterPro" id="IPR029753">
    <property type="entry name" value="D-isomer_DH_CS"/>
</dbReference>
<accession>A0A7M4DGR5</accession>
<keyword evidence="8" id="KW-1185">Reference proteome</keyword>
<dbReference type="Gene3D" id="3.40.50.720">
    <property type="entry name" value="NAD(P)-binding Rossmann-like Domain"/>
    <property type="match status" value="2"/>
</dbReference>
<dbReference type="Pfam" id="PF00389">
    <property type="entry name" value="2-Hacid_dh"/>
    <property type="match status" value="1"/>
</dbReference>
<gene>
    <name evidence="7" type="primary">hprA</name>
    <name evidence="7" type="ORF">HALOF300_01312</name>
</gene>
<dbReference type="PROSITE" id="PS00670">
    <property type="entry name" value="D_2_HYDROXYACID_DH_2"/>
    <property type="match status" value="1"/>
</dbReference>
<evidence type="ECO:0000313" key="7">
    <source>
        <dbReference type="EMBL" id="VZO36108.1"/>
    </source>
</evidence>
<sequence>MRIVVTDCDHATLDIERDVVAAAGGDFTLNQTNAPADVIAGAQGADGLIVQYAKITREVLEALPDVKVVSRYGVGVDTVDIEAATELGVAVCNVPDYGTEAVSDHAIALILGAIRGLVNLDRGIRRGEHDLGPALPIRQFSNQTVGVLGCGRIGSATARKAAALGFTVLVHDVLFTPGEVRPEGWLAVSREQLLAESDVITVHTPLDAASLHLLDDAAFAAMKPGAILVNTARGGVVDSDALVAALESGRLHAAGIDVLEEEPIAADHPLARFDNVILTPHAAFYTEESYSELKRRTAENAVDVVAGKRPRNILNPEVLQAGRAAR</sequence>
<keyword evidence="2 4" id="KW-0560">Oxidoreductase</keyword>
<name>A0A7M4DGR5_9MICO</name>
<dbReference type="InterPro" id="IPR006139">
    <property type="entry name" value="D-isomer_2_OHA_DH_cat_dom"/>
</dbReference>
<dbReference type="Proteomes" id="UP000419743">
    <property type="component" value="Unassembled WGS sequence"/>
</dbReference>
<dbReference type="InterPro" id="IPR036291">
    <property type="entry name" value="NAD(P)-bd_dom_sf"/>
</dbReference>
<dbReference type="SUPFAM" id="SSF52283">
    <property type="entry name" value="Formate/glycerate dehydrogenase catalytic domain-like"/>
    <property type="match status" value="1"/>
</dbReference>
<dbReference type="GO" id="GO:0008465">
    <property type="term" value="F:hydroxypyruvate reductase (NADH) activity"/>
    <property type="evidence" value="ECO:0007669"/>
    <property type="project" value="UniProtKB-EC"/>
</dbReference>
<dbReference type="Pfam" id="PF02826">
    <property type="entry name" value="2-Hacid_dh_C"/>
    <property type="match status" value="1"/>
</dbReference>
<dbReference type="CDD" id="cd05299">
    <property type="entry name" value="CtBP_dh"/>
    <property type="match status" value="1"/>
</dbReference>
<dbReference type="GO" id="GO:0003714">
    <property type="term" value="F:transcription corepressor activity"/>
    <property type="evidence" value="ECO:0007669"/>
    <property type="project" value="InterPro"/>
</dbReference>
<keyword evidence="3" id="KW-0520">NAD</keyword>
<evidence type="ECO:0000313" key="8">
    <source>
        <dbReference type="Proteomes" id="UP000419743"/>
    </source>
</evidence>
<dbReference type="EMBL" id="CACRYJ010000017">
    <property type="protein sequence ID" value="VZO36108.1"/>
    <property type="molecule type" value="Genomic_DNA"/>
</dbReference>
<comment type="similarity">
    <text evidence="1 4">Belongs to the D-isomer specific 2-hydroxyacid dehydrogenase family.</text>
</comment>
<dbReference type="PANTHER" id="PTHR43761:SF1">
    <property type="entry name" value="D-ISOMER SPECIFIC 2-HYDROXYACID DEHYDROGENASE CATALYTIC DOMAIN-CONTAINING PROTEIN-RELATED"/>
    <property type="match status" value="1"/>
</dbReference>
<evidence type="ECO:0000259" key="5">
    <source>
        <dbReference type="Pfam" id="PF00389"/>
    </source>
</evidence>
<dbReference type="PROSITE" id="PS00671">
    <property type="entry name" value="D_2_HYDROXYACID_DH_3"/>
    <property type="match status" value="1"/>
</dbReference>
<dbReference type="InterPro" id="IPR043322">
    <property type="entry name" value="CtBP"/>
</dbReference>
<evidence type="ECO:0000256" key="1">
    <source>
        <dbReference type="ARBA" id="ARBA00005854"/>
    </source>
</evidence>
<evidence type="ECO:0000256" key="4">
    <source>
        <dbReference type="RuleBase" id="RU003719"/>
    </source>
</evidence>
<reference evidence="7 8" key="1">
    <citation type="submission" date="2019-11" db="EMBL/GenBank/DDBJ databases">
        <authorList>
            <person name="Criscuolo A."/>
        </authorList>
    </citation>
    <scope>NUCLEOTIDE SEQUENCE [LARGE SCALE GENOMIC DNA]</scope>
    <source>
        <strain evidence="7">CIP111667</strain>
    </source>
</reference>
<dbReference type="SUPFAM" id="SSF51735">
    <property type="entry name" value="NAD(P)-binding Rossmann-fold domains"/>
    <property type="match status" value="1"/>
</dbReference>
<dbReference type="PROSITE" id="PS00065">
    <property type="entry name" value="D_2_HYDROXYACID_DH_1"/>
    <property type="match status" value="1"/>
</dbReference>
<dbReference type="PANTHER" id="PTHR43761">
    <property type="entry name" value="D-ISOMER SPECIFIC 2-HYDROXYACID DEHYDROGENASE FAMILY PROTEIN (AFU_ORTHOLOGUE AFUA_1G13630)"/>
    <property type="match status" value="1"/>
</dbReference>
<dbReference type="GO" id="GO:0051287">
    <property type="term" value="F:NAD binding"/>
    <property type="evidence" value="ECO:0007669"/>
    <property type="project" value="InterPro"/>
</dbReference>